<dbReference type="PROSITE" id="PS50113">
    <property type="entry name" value="PAC"/>
    <property type="match status" value="4"/>
</dbReference>
<dbReference type="InterPro" id="IPR052162">
    <property type="entry name" value="Sensor_kinase/Photoreceptor"/>
</dbReference>
<dbReference type="SMART" id="SM00086">
    <property type="entry name" value="PAC"/>
    <property type="match status" value="4"/>
</dbReference>
<sequence>VSSYLSIRAFKVGDNLGVIFTDITESKKADQKLKESEAKLRGIMNSLTDQVCVLDRNLDILYINSVTEEIYGSIALGSRCYQVYHGLDEPCSDCQVRRTFEDSEAHNKECIRRVGEESRYCWCVSNVFERDEEGRPISVVEVSRDITERKKIEQKLKDSEQKWRALSENSPVHIMLLNREHKIMFINHTVPDLSREEVIGNSIYDYTPQEFHKVSRDIHNFVWETGEPRSFHPYYKTKEGDIRYFDIWIGPVFQSGKVVALVSHSMDITERKKKEAKLQLQSKIIENMSEGIYLIKLDNGTIVFTNPAFEEMFGYNSDEIISKNIAIVNAPTDKTPEETREEIMGILKDTGEWHGEVLNVKKDGTPFWCYANVSLFDHPEYGKTIISVHTDITERKKIEQELKDSEKRIYTLLDRLPAFIYLQAPDYSIRYANYYFQEKFGNDLKRKCYEAFNNYNEPCEDCPTFKVFDTKTSQKWEWKSPKGEIYQIYDYPFKDLDGSSLVLELGIDITERNRIEQKLKESEHKLRERVKELTYLYELSKLVEDPGISLEDIFTGSLNLIPPAFQFPDITTARITYNGREYKRADYEETEWKLSTMVEINNEPLLIEIYYLENKLFLKEEHELINEIGIRLKTTFEEKEVQKKLYLSEDKYRNLFESSVDGITSADMEGNIIDANKAFLDMLGYSKKEFLKLNIRQLTPSKWHEMEDNLMITQLSEEKESRVYEKEYIKKNGTVIPVNIRFWIIKDEQGDPIMTWAIVRDITESKKAKEE</sequence>
<comment type="catalytic activity">
    <reaction evidence="1">
        <text>ATP + protein L-histidine = ADP + protein N-phospho-L-histidine.</text>
        <dbReference type="EC" id="2.7.13.3"/>
    </reaction>
</comment>
<dbReference type="InterPro" id="IPR000700">
    <property type="entry name" value="PAS-assoc_C"/>
</dbReference>
<dbReference type="Pfam" id="PF08448">
    <property type="entry name" value="PAS_4"/>
    <property type="match status" value="2"/>
</dbReference>
<feature type="domain" description="PAC" evidence="8">
    <location>
        <begin position="107"/>
        <end position="158"/>
    </location>
</feature>
<feature type="non-terminal residue" evidence="9">
    <location>
        <position position="771"/>
    </location>
</feature>
<keyword evidence="3" id="KW-0597">Phosphoprotein</keyword>
<feature type="non-terminal residue" evidence="9">
    <location>
        <position position="1"/>
    </location>
</feature>
<evidence type="ECO:0000256" key="4">
    <source>
        <dbReference type="ARBA" id="ARBA00022679"/>
    </source>
</evidence>
<dbReference type="EMBL" id="LAZR01021467">
    <property type="protein sequence ID" value="KKL85227.1"/>
    <property type="molecule type" value="Genomic_DNA"/>
</dbReference>
<dbReference type="InterPro" id="IPR035965">
    <property type="entry name" value="PAS-like_dom_sf"/>
</dbReference>
<comment type="caution">
    <text evidence="9">The sequence shown here is derived from an EMBL/GenBank/DDBJ whole genome shotgun (WGS) entry which is preliminary data.</text>
</comment>
<accession>A0A0F9ICV5</accession>
<reference evidence="9" key="1">
    <citation type="journal article" date="2015" name="Nature">
        <title>Complex archaea that bridge the gap between prokaryotes and eukaryotes.</title>
        <authorList>
            <person name="Spang A."/>
            <person name="Saw J.H."/>
            <person name="Jorgensen S.L."/>
            <person name="Zaremba-Niedzwiedzka K."/>
            <person name="Martijn J."/>
            <person name="Lind A.E."/>
            <person name="van Eijk R."/>
            <person name="Schleper C."/>
            <person name="Guy L."/>
            <person name="Ettema T.J."/>
        </authorList>
    </citation>
    <scope>NUCLEOTIDE SEQUENCE</scope>
</reference>
<protein>
    <recommendedName>
        <fullName evidence="2">histidine kinase</fullName>
        <ecNumber evidence="2">2.7.13.3</ecNumber>
    </recommendedName>
</protein>
<dbReference type="InterPro" id="IPR001610">
    <property type="entry name" value="PAC"/>
</dbReference>
<evidence type="ECO:0000256" key="2">
    <source>
        <dbReference type="ARBA" id="ARBA00012438"/>
    </source>
</evidence>
<dbReference type="CDD" id="cd00130">
    <property type="entry name" value="PAS"/>
    <property type="match status" value="4"/>
</dbReference>
<feature type="domain" description="PAC" evidence="8">
    <location>
        <begin position="353"/>
        <end position="404"/>
    </location>
</feature>
<evidence type="ECO:0000256" key="1">
    <source>
        <dbReference type="ARBA" id="ARBA00000085"/>
    </source>
</evidence>
<dbReference type="AlphaFoldDB" id="A0A0F9ICV5"/>
<keyword evidence="6" id="KW-0175">Coiled coil</keyword>
<dbReference type="SMART" id="SM00091">
    <property type="entry name" value="PAS"/>
    <property type="match status" value="4"/>
</dbReference>
<dbReference type="NCBIfam" id="TIGR00229">
    <property type="entry name" value="sensory_box"/>
    <property type="match status" value="4"/>
</dbReference>
<dbReference type="EC" id="2.7.13.3" evidence="2"/>
<feature type="domain" description="PAS" evidence="7">
    <location>
        <begin position="648"/>
        <end position="691"/>
    </location>
</feature>
<feature type="coiled-coil region" evidence="6">
    <location>
        <begin position="142"/>
        <end position="169"/>
    </location>
</feature>
<evidence type="ECO:0000256" key="3">
    <source>
        <dbReference type="ARBA" id="ARBA00022553"/>
    </source>
</evidence>
<dbReference type="InterPro" id="IPR000014">
    <property type="entry name" value="PAS"/>
</dbReference>
<name>A0A0F9ICV5_9ZZZZ</name>
<dbReference type="Pfam" id="PF13426">
    <property type="entry name" value="PAS_9"/>
    <property type="match status" value="2"/>
</dbReference>
<keyword evidence="4" id="KW-0808">Transferase</keyword>
<proteinExistence type="predicted"/>
<dbReference type="PANTHER" id="PTHR43304:SF1">
    <property type="entry name" value="PAC DOMAIN-CONTAINING PROTEIN"/>
    <property type="match status" value="1"/>
</dbReference>
<feature type="domain" description="PAS" evidence="7">
    <location>
        <begin position="277"/>
        <end position="350"/>
    </location>
</feature>
<evidence type="ECO:0000256" key="6">
    <source>
        <dbReference type="SAM" id="Coils"/>
    </source>
</evidence>
<evidence type="ECO:0000313" key="9">
    <source>
        <dbReference type="EMBL" id="KKL85227.1"/>
    </source>
</evidence>
<gene>
    <name evidence="9" type="ORF">LCGC14_1956840</name>
</gene>
<evidence type="ECO:0000259" key="8">
    <source>
        <dbReference type="PROSITE" id="PS50113"/>
    </source>
</evidence>
<dbReference type="InterPro" id="IPR013656">
    <property type="entry name" value="PAS_4"/>
</dbReference>
<dbReference type="Gene3D" id="3.30.450.20">
    <property type="entry name" value="PAS domain"/>
    <property type="match status" value="5"/>
</dbReference>
<feature type="domain" description="PAC" evidence="8">
    <location>
        <begin position="722"/>
        <end position="771"/>
    </location>
</feature>
<evidence type="ECO:0000259" key="7">
    <source>
        <dbReference type="PROSITE" id="PS50112"/>
    </source>
</evidence>
<dbReference type="PANTHER" id="PTHR43304">
    <property type="entry name" value="PHYTOCHROME-LIKE PROTEIN CPH1"/>
    <property type="match status" value="1"/>
</dbReference>
<dbReference type="PROSITE" id="PS50112">
    <property type="entry name" value="PAS"/>
    <property type="match status" value="3"/>
</dbReference>
<dbReference type="SUPFAM" id="SSF55785">
    <property type="entry name" value="PYP-like sensor domain (PAS domain)"/>
    <property type="match status" value="5"/>
</dbReference>
<feature type="domain" description="PAC" evidence="8">
    <location>
        <begin position="229"/>
        <end position="280"/>
    </location>
</feature>
<evidence type="ECO:0000256" key="5">
    <source>
        <dbReference type="ARBA" id="ARBA00022777"/>
    </source>
</evidence>
<feature type="domain" description="PAS" evidence="7">
    <location>
        <begin position="36"/>
        <end position="72"/>
    </location>
</feature>
<dbReference type="GO" id="GO:0004673">
    <property type="term" value="F:protein histidine kinase activity"/>
    <property type="evidence" value="ECO:0007669"/>
    <property type="project" value="UniProtKB-EC"/>
</dbReference>
<organism evidence="9">
    <name type="scientific">marine sediment metagenome</name>
    <dbReference type="NCBI Taxonomy" id="412755"/>
    <lineage>
        <taxon>unclassified sequences</taxon>
        <taxon>metagenomes</taxon>
        <taxon>ecological metagenomes</taxon>
    </lineage>
</organism>
<keyword evidence="5" id="KW-0418">Kinase</keyword>